<dbReference type="PANTHER" id="PTHR43101">
    <property type="entry name" value="BETA-FRUCTOSIDASE"/>
    <property type="match status" value="1"/>
</dbReference>
<dbReference type="PANTHER" id="PTHR43101:SF1">
    <property type="entry name" value="BETA-FRUCTOSIDASE"/>
    <property type="match status" value="1"/>
</dbReference>
<evidence type="ECO:0000259" key="7">
    <source>
        <dbReference type="Pfam" id="PF08244"/>
    </source>
</evidence>
<dbReference type="Pfam" id="PF08244">
    <property type="entry name" value="Glyco_hydro_32C"/>
    <property type="match status" value="1"/>
</dbReference>
<dbReference type="CDD" id="cd08996">
    <property type="entry name" value="GH32_FFase"/>
    <property type="match status" value="1"/>
</dbReference>
<dbReference type="EC" id="3.2.1.26" evidence="2"/>
<dbReference type="Gene3D" id="2.115.10.20">
    <property type="entry name" value="Glycosyl hydrolase domain, family 43"/>
    <property type="match status" value="1"/>
</dbReference>
<dbReference type="InterPro" id="IPR013320">
    <property type="entry name" value="ConA-like_dom_sf"/>
</dbReference>
<dbReference type="SUPFAM" id="SSF75005">
    <property type="entry name" value="Arabinanase/levansucrase/invertase"/>
    <property type="match status" value="1"/>
</dbReference>
<dbReference type="InterPro" id="IPR013189">
    <property type="entry name" value="Glyco_hydro_32_C"/>
</dbReference>
<evidence type="ECO:0000313" key="9">
    <source>
        <dbReference type="Proteomes" id="UP000681526"/>
    </source>
</evidence>
<evidence type="ECO:0000256" key="4">
    <source>
        <dbReference type="ARBA" id="ARBA00023295"/>
    </source>
</evidence>
<name>A0ABN7S688_THEXY</name>
<dbReference type="SMART" id="SM00640">
    <property type="entry name" value="Glyco_32"/>
    <property type="match status" value="1"/>
</dbReference>
<gene>
    <name evidence="8" type="primary">txxe 3586-scrB</name>
    <name evidence="8" type="ORF">TXXE_19295</name>
</gene>
<keyword evidence="3 5" id="KW-0378">Hydrolase</keyword>
<keyword evidence="9" id="KW-1185">Reference proteome</keyword>
<protein>
    <recommendedName>
        <fullName evidence="2">beta-fructofuranosidase</fullName>
        <ecNumber evidence="2">3.2.1.26</ecNumber>
    </recommendedName>
</protein>
<evidence type="ECO:0000313" key="8">
    <source>
        <dbReference type="EMBL" id="CAG5093151.1"/>
    </source>
</evidence>
<evidence type="ECO:0000256" key="3">
    <source>
        <dbReference type="ARBA" id="ARBA00022801"/>
    </source>
</evidence>
<evidence type="ECO:0000256" key="1">
    <source>
        <dbReference type="ARBA" id="ARBA00009902"/>
    </source>
</evidence>
<dbReference type="RefSeq" id="WP_213486897.1">
    <property type="nucleotide sequence ID" value="NZ_CAJRAY010000101.1"/>
</dbReference>
<dbReference type="InterPro" id="IPR001362">
    <property type="entry name" value="Glyco_hydro_32"/>
</dbReference>
<dbReference type="EMBL" id="CAJRAY010000101">
    <property type="protein sequence ID" value="CAG5093151.1"/>
    <property type="molecule type" value="Genomic_DNA"/>
</dbReference>
<dbReference type="GO" id="GO:0004564">
    <property type="term" value="F:beta-fructofuranosidase activity"/>
    <property type="evidence" value="ECO:0007669"/>
    <property type="project" value="UniProtKB-EC"/>
</dbReference>
<dbReference type="InterPro" id="IPR051214">
    <property type="entry name" value="GH32_Enzymes"/>
</dbReference>
<comment type="similarity">
    <text evidence="1 5">Belongs to the glycosyl hydrolase 32 family.</text>
</comment>
<feature type="domain" description="Glycosyl hydrolase family 32 N-terminal" evidence="6">
    <location>
        <begin position="26"/>
        <end position="329"/>
    </location>
</feature>
<evidence type="ECO:0000256" key="2">
    <source>
        <dbReference type="ARBA" id="ARBA00012758"/>
    </source>
</evidence>
<keyword evidence="4 5" id="KW-0326">Glycosidase</keyword>
<accession>A0ABN7S688</accession>
<feature type="domain" description="Glycosyl hydrolase family 32 C-terminal" evidence="7">
    <location>
        <begin position="390"/>
        <end position="456"/>
    </location>
</feature>
<dbReference type="InterPro" id="IPR023296">
    <property type="entry name" value="Glyco_hydro_beta-prop_sf"/>
</dbReference>
<evidence type="ECO:0000256" key="5">
    <source>
        <dbReference type="RuleBase" id="RU362110"/>
    </source>
</evidence>
<proteinExistence type="inferred from homology"/>
<dbReference type="Gene3D" id="2.60.120.560">
    <property type="entry name" value="Exo-inulinase, domain 1"/>
    <property type="match status" value="1"/>
</dbReference>
<sequence length="489" mass="55301">MLSKLEAANQYIRQHRHRVTNRPHFHFAAEIGWINDPNGFIYHNGEYHLFYQYNPYSTRWSDMHWGHATTTDFVRWNYKPVALANDRPYDANGCFSGSAIEKDGKLHLLYTGHVVGEDGQVVQRQCLAVSEDGVHFEKHPGNPVIGEKELPERYMLCDFRDPKVWKEKDSYYCVLAVRNEKRRGEIVMFESKDLVKWRFHSSIYQTAEEQNMLLECPDLFHLDGKDVLIFSVMPCDPEYAGQVTHHVAYAIGTLDYGTGRFEVESQGILDEGPSFYAPQTACGPNGERILIGWMQSWSQGGLPEAFAFNGMMSIPRRLAVEDRKLLQKPFLPFGDHFALQACGEVGLSSGREQVVLEGRSGHILLELSKSELDELKGNVLAFHLQRKDDQAITVELDAAAEQISVRSGYADGRDYRLDVRVDEGLVLELFVDLYSLEVFINRGEKVFTVTSYAAKGSLSTVSAAQPVRLGKLESRVFRHGGSGGSVRPL</sequence>
<dbReference type="Proteomes" id="UP000681526">
    <property type="component" value="Unassembled WGS sequence"/>
</dbReference>
<reference evidence="8 9" key="1">
    <citation type="submission" date="2021-04" db="EMBL/GenBank/DDBJ databases">
        <authorList>
            <person name="Rakotoarivonina H."/>
        </authorList>
    </citation>
    <scope>NUCLEOTIDE SEQUENCE [LARGE SCALE GENOMIC DNA]</scope>
    <source>
        <strain evidence="8 9">XE</strain>
    </source>
</reference>
<dbReference type="SUPFAM" id="SSF49899">
    <property type="entry name" value="Concanavalin A-like lectins/glucanases"/>
    <property type="match status" value="1"/>
</dbReference>
<dbReference type="InterPro" id="IPR013148">
    <property type="entry name" value="Glyco_hydro_32_N"/>
</dbReference>
<comment type="caution">
    <text evidence="8">The sequence shown here is derived from an EMBL/GenBank/DDBJ whole genome shotgun (WGS) entry which is preliminary data.</text>
</comment>
<evidence type="ECO:0000259" key="6">
    <source>
        <dbReference type="Pfam" id="PF00251"/>
    </source>
</evidence>
<organism evidence="8 9">
    <name type="scientific">Thermobacillus xylanilyticus</name>
    <dbReference type="NCBI Taxonomy" id="76633"/>
    <lineage>
        <taxon>Bacteria</taxon>
        <taxon>Bacillati</taxon>
        <taxon>Bacillota</taxon>
        <taxon>Bacilli</taxon>
        <taxon>Bacillales</taxon>
        <taxon>Paenibacillaceae</taxon>
        <taxon>Thermobacillus</taxon>
    </lineage>
</organism>
<dbReference type="Pfam" id="PF00251">
    <property type="entry name" value="Glyco_hydro_32N"/>
    <property type="match status" value="1"/>
</dbReference>